<evidence type="ECO:0000256" key="1">
    <source>
        <dbReference type="SAM" id="Phobius"/>
    </source>
</evidence>
<reference evidence="2" key="1">
    <citation type="journal article" date="2023" name="Mol. Phylogenet. Evol.">
        <title>Genome-scale phylogeny and comparative genomics of the fungal order Sordariales.</title>
        <authorList>
            <person name="Hensen N."/>
            <person name="Bonometti L."/>
            <person name="Westerberg I."/>
            <person name="Brannstrom I.O."/>
            <person name="Guillou S."/>
            <person name="Cros-Aarteil S."/>
            <person name="Calhoun S."/>
            <person name="Haridas S."/>
            <person name="Kuo A."/>
            <person name="Mondo S."/>
            <person name="Pangilinan J."/>
            <person name="Riley R."/>
            <person name="LaButti K."/>
            <person name="Andreopoulos B."/>
            <person name="Lipzen A."/>
            <person name="Chen C."/>
            <person name="Yan M."/>
            <person name="Daum C."/>
            <person name="Ng V."/>
            <person name="Clum A."/>
            <person name="Steindorff A."/>
            <person name="Ohm R.A."/>
            <person name="Martin F."/>
            <person name="Silar P."/>
            <person name="Natvig D.O."/>
            <person name="Lalanne C."/>
            <person name="Gautier V."/>
            <person name="Ament-Velasquez S.L."/>
            <person name="Kruys A."/>
            <person name="Hutchinson M.I."/>
            <person name="Powell A.J."/>
            <person name="Barry K."/>
            <person name="Miller A.N."/>
            <person name="Grigoriev I.V."/>
            <person name="Debuchy R."/>
            <person name="Gladieux P."/>
            <person name="Hiltunen Thoren M."/>
            <person name="Johannesson H."/>
        </authorList>
    </citation>
    <scope>NUCLEOTIDE SEQUENCE</scope>
    <source>
        <strain evidence="2">FGSC 1904</strain>
    </source>
</reference>
<evidence type="ECO:0000313" key="2">
    <source>
        <dbReference type="EMBL" id="KAK3399670.1"/>
    </source>
</evidence>
<evidence type="ECO:0000313" key="3">
    <source>
        <dbReference type="Proteomes" id="UP001281003"/>
    </source>
</evidence>
<dbReference type="AlphaFoldDB" id="A0AAE0UDD8"/>
<reference evidence="2" key="2">
    <citation type="submission" date="2023-07" db="EMBL/GenBank/DDBJ databases">
        <authorList>
            <consortium name="Lawrence Berkeley National Laboratory"/>
            <person name="Haridas S."/>
            <person name="Hensen N."/>
            <person name="Bonometti L."/>
            <person name="Westerberg I."/>
            <person name="Brannstrom I.O."/>
            <person name="Guillou S."/>
            <person name="Cros-Aarteil S."/>
            <person name="Calhoun S."/>
            <person name="Kuo A."/>
            <person name="Mondo S."/>
            <person name="Pangilinan J."/>
            <person name="Riley R."/>
            <person name="LaButti K."/>
            <person name="Andreopoulos B."/>
            <person name="Lipzen A."/>
            <person name="Chen C."/>
            <person name="Yanf M."/>
            <person name="Daum C."/>
            <person name="Ng V."/>
            <person name="Clum A."/>
            <person name="Steindorff A."/>
            <person name="Ohm R."/>
            <person name="Martin F."/>
            <person name="Silar P."/>
            <person name="Natvig D."/>
            <person name="Lalanne C."/>
            <person name="Gautier V."/>
            <person name="Ament-velasquez S.L."/>
            <person name="Kruys A."/>
            <person name="Hutchinson M.I."/>
            <person name="Powell A.J."/>
            <person name="Barry K."/>
            <person name="Miller A.N."/>
            <person name="Grigoriev I.V."/>
            <person name="Debuchy R."/>
            <person name="Gladieux P."/>
            <person name="Thoren M.H."/>
            <person name="Johannesson H."/>
        </authorList>
    </citation>
    <scope>NUCLEOTIDE SEQUENCE</scope>
    <source>
        <strain evidence="2">FGSC 1904</strain>
    </source>
</reference>
<sequence length="123" mass="14862">LYILDEYVKEILEIIYNFKYYFNINYIIKNLVLYSFLKMTRKIKDYINYCPEYLENIISKKKFLGKINPINALFILNYIITINFVIILPVYLKNNVFKILNGGFNAIFIINSKYNKRTLYILN</sequence>
<keyword evidence="1" id="KW-0812">Transmembrane</keyword>
<comment type="caution">
    <text evidence="2">The sequence shown here is derived from an EMBL/GenBank/DDBJ whole genome shotgun (WGS) entry which is preliminary data.</text>
</comment>
<keyword evidence="1" id="KW-1133">Transmembrane helix</keyword>
<feature type="non-terminal residue" evidence="2">
    <location>
        <position position="1"/>
    </location>
</feature>
<protein>
    <submittedName>
        <fullName evidence="2">Uncharacterized protein</fullName>
    </submittedName>
</protein>
<keyword evidence="3" id="KW-1185">Reference proteome</keyword>
<feature type="transmembrane region" description="Helical" evidence="1">
    <location>
        <begin position="20"/>
        <end position="37"/>
    </location>
</feature>
<gene>
    <name evidence="2" type="ORF">B0T20DRAFT_349394</name>
</gene>
<proteinExistence type="predicted"/>
<accession>A0AAE0UDD8</accession>
<keyword evidence="1" id="KW-0472">Membrane</keyword>
<dbReference type="EMBL" id="JAUTDP010000004">
    <property type="protein sequence ID" value="KAK3399670.1"/>
    <property type="molecule type" value="Genomic_DNA"/>
</dbReference>
<dbReference type="Proteomes" id="UP001281003">
    <property type="component" value="Unassembled WGS sequence"/>
</dbReference>
<name>A0AAE0UDD8_SORBR</name>
<feature type="transmembrane region" description="Helical" evidence="1">
    <location>
        <begin position="70"/>
        <end position="92"/>
    </location>
</feature>
<organism evidence="2 3">
    <name type="scientific">Sordaria brevicollis</name>
    <dbReference type="NCBI Taxonomy" id="83679"/>
    <lineage>
        <taxon>Eukaryota</taxon>
        <taxon>Fungi</taxon>
        <taxon>Dikarya</taxon>
        <taxon>Ascomycota</taxon>
        <taxon>Pezizomycotina</taxon>
        <taxon>Sordariomycetes</taxon>
        <taxon>Sordariomycetidae</taxon>
        <taxon>Sordariales</taxon>
        <taxon>Sordariaceae</taxon>
        <taxon>Sordaria</taxon>
    </lineage>
</organism>